<dbReference type="InterPro" id="IPR032640">
    <property type="entry name" value="AMPK1_CBM"/>
</dbReference>
<dbReference type="RefSeq" id="WP_045978348.1">
    <property type="nucleotide sequence ID" value="NZ_JXXY01000002.1"/>
</dbReference>
<dbReference type="AlphaFoldDB" id="A0A0F4PXD5"/>
<keyword evidence="4" id="KW-1185">Reference proteome</keyword>
<feature type="domain" description="AMP-activated protein kinase glycogen-binding" evidence="1">
    <location>
        <begin position="15"/>
        <end position="96"/>
    </location>
</feature>
<dbReference type="PATRIC" id="fig|151081.8.peg.440"/>
<evidence type="ECO:0000259" key="1">
    <source>
        <dbReference type="Pfam" id="PF16561"/>
    </source>
</evidence>
<protein>
    <submittedName>
        <fullName evidence="2">1,4-alpha-glucan branching protein</fullName>
    </submittedName>
</protein>
<evidence type="ECO:0000313" key="5">
    <source>
        <dbReference type="Proteomes" id="UP000305874"/>
    </source>
</evidence>
<reference evidence="3 5" key="2">
    <citation type="submission" date="2017-12" db="EMBL/GenBank/DDBJ databases">
        <authorList>
            <person name="Paulsen S."/>
            <person name="Gram L.K."/>
        </authorList>
    </citation>
    <scope>NUCLEOTIDE SEQUENCE [LARGE SCALE GENOMIC DNA]</scope>
    <source>
        <strain evidence="3 5">S2897</strain>
    </source>
</reference>
<evidence type="ECO:0000313" key="2">
    <source>
        <dbReference type="EMBL" id="KJY99719.1"/>
    </source>
</evidence>
<gene>
    <name evidence="3" type="ORF">CWC05_03380</name>
    <name evidence="2" type="ORF">TW72_08725</name>
</gene>
<evidence type="ECO:0000313" key="3">
    <source>
        <dbReference type="EMBL" id="TMP88485.1"/>
    </source>
</evidence>
<sequence>MLKKRFFKTKNEAEVTFEYEHPHAARVALVAEFNQWQPLPMTCSKKGGTFRVKTRLPKNSEFHFRYLIDDQEWDNDHQADAYVANAYGTDNSVVSTHVQP</sequence>
<comment type="caution">
    <text evidence="2">The sequence shown here is derived from an EMBL/GenBank/DDBJ whole genome shotgun (WGS) entry which is preliminary data.</text>
</comment>
<dbReference type="SUPFAM" id="SSF81296">
    <property type="entry name" value="E set domains"/>
    <property type="match status" value="1"/>
</dbReference>
<dbReference type="InterPro" id="IPR014756">
    <property type="entry name" value="Ig_E-set"/>
</dbReference>
<dbReference type="OrthoDB" id="5451596at2"/>
<reference evidence="2 4" key="1">
    <citation type="journal article" date="2015" name="BMC Genomics">
        <title>Genome mining reveals unlocked bioactive potential of marine Gram-negative bacteria.</title>
        <authorList>
            <person name="Machado H."/>
            <person name="Sonnenschein E.C."/>
            <person name="Melchiorsen J."/>
            <person name="Gram L."/>
        </authorList>
    </citation>
    <scope>NUCLEOTIDE SEQUENCE [LARGE SCALE GENOMIC DNA]</scope>
    <source>
        <strain evidence="2 4">S3137</strain>
    </source>
</reference>
<dbReference type="Gene3D" id="2.60.40.10">
    <property type="entry name" value="Immunoglobulins"/>
    <property type="match status" value="1"/>
</dbReference>
<proteinExistence type="predicted"/>
<dbReference type="STRING" id="151081.TW72_08725"/>
<dbReference type="Pfam" id="PF16561">
    <property type="entry name" value="AMPK1_CBM"/>
    <property type="match status" value="1"/>
</dbReference>
<reference evidence="5" key="3">
    <citation type="submission" date="2019-06" db="EMBL/GenBank/DDBJ databases">
        <title>Co-occurence of chitin degradation, pigmentation and bioactivity in marine Pseudoalteromonas.</title>
        <authorList>
            <person name="Sonnenschein E.C."/>
            <person name="Bech P.K."/>
        </authorList>
    </citation>
    <scope>NUCLEOTIDE SEQUENCE [LARGE SCALE GENOMIC DNA]</scope>
    <source>
        <strain evidence="5">S2897</strain>
    </source>
</reference>
<dbReference type="eggNOG" id="COG0296">
    <property type="taxonomic scope" value="Bacteria"/>
</dbReference>
<accession>A0A0F4PXD5</accession>
<evidence type="ECO:0000313" key="4">
    <source>
        <dbReference type="Proteomes" id="UP000033664"/>
    </source>
</evidence>
<dbReference type="EMBL" id="JXXZ01000007">
    <property type="protein sequence ID" value="KJY99719.1"/>
    <property type="molecule type" value="Genomic_DNA"/>
</dbReference>
<dbReference type="Proteomes" id="UP000033664">
    <property type="component" value="Unassembled WGS sequence"/>
</dbReference>
<dbReference type="CDD" id="cd07184">
    <property type="entry name" value="E_set_Isoamylase_like_N"/>
    <property type="match status" value="1"/>
</dbReference>
<dbReference type="InterPro" id="IPR013783">
    <property type="entry name" value="Ig-like_fold"/>
</dbReference>
<organism evidence="2 4">
    <name type="scientific">Pseudoalteromonas ruthenica</name>
    <dbReference type="NCBI Taxonomy" id="151081"/>
    <lineage>
        <taxon>Bacteria</taxon>
        <taxon>Pseudomonadati</taxon>
        <taxon>Pseudomonadota</taxon>
        <taxon>Gammaproteobacteria</taxon>
        <taxon>Alteromonadales</taxon>
        <taxon>Pseudoalteromonadaceae</taxon>
        <taxon>Pseudoalteromonas</taxon>
    </lineage>
</organism>
<dbReference type="Proteomes" id="UP000305874">
    <property type="component" value="Unassembled WGS sequence"/>
</dbReference>
<name>A0A0F4PXD5_9GAMM</name>
<reference evidence="3" key="4">
    <citation type="submission" date="2019-09" db="EMBL/GenBank/DDBJ databases">
        <title>Co-occurence of chitin degradation, pigmentation and bioactivity in marine Pseudoalteromonas.</title>
        <authorList>
            <person name="Sonnenschein E.C."/>
            <person name="Bech P.K."/>
        </authorList>
    </citation>
    <scope>NUCLEOTIDE SEQUENCE</scope>
    <source>
        <strain evidence="3">S2897</strain>
    </source>
</reference>
<dbReference type="EMBL" id="PNCG01000002">
    <property type="protein sequence ID" value="TMP88485.1"/>
    <property type="molecule type" value="Genomic_DNA"/>
</dbReference>
<dbReference type="GeneID" id="58228572"/>